<dbReference type="Proteomes" id="UP000752814">
    <property type="component" value="Unassembled WGS sequence"/>
</dbReference>
<dbReference type="SUPFAM" id="SSF46785">
    <property type="entry name" value="Winged helix' DNA-binding domain"/>
    <property type="match status" value="1"/>
</dbReference>
<organism evidence="2 3">
    <name type="scientific">Candidatus Methanomassiliicoccus intestinalis</name>
    <dbReference type="NCBI Taxonomy" id="1406512"/>
    <lineage>
        <taxon>Archaea</taxon>
        <taxon>Methanobacteriati</taxon>
        <taxon>Thermoplasmatota</taxon>
        <taxon>Thermoplasmata</taxon>
        <taxon>Methanomassiliicoccales</taxon>
        <taxon>Methanomassiliicoccaceae</taxon>
        <taxon>Methanomassiliicoccus</taxon>
    </lineage>
</organism>
<dbReference type="InterPro" id="IPR036390">
    <property type="entry name" value="WH_DNA-bd_sf"/>
</dbReference>
<dbReference type="PANTHER" id="PTHR30595">
    <property type="entry name" value="GLPR-RELATED TRANSCRIPTIONAL REPRESSOR"/>
    <property type="match status" value="1"/>
</dbReference>
<feature type="domain" description="Transcription regulator TrmB N-terminal" evidence="1">
    <location>
        <begin position="79"/>
        <end position="142"/>
    </location>
</feature>
<protein>
    <recommendedName>
        <fullName evidence="1">Transcription regulator TrmB N-terminal domain-containing protein</fullName>
    </recommendedName>
</protein>
<dbReference type="Gene3D" id="1.10.10.10">
    <property type="entry name" value="Winged helix-like DNA-binding domain superfamily/Winged helix DNA-binding domain"/>
    <property type="match status" value="1"/>
</dbReference>
<dbReference type="InterPro" id="IPR002831">
    <property type="entry name" value="Tscrpt_reg_TrmB_N"/>
</dbReference>
<gene>
    <name evidence="2" type="ORF">A3207_09115</name>
</gene>
<evidence type="ECO:0000259" key="1">
    <source>
        <dbReference type="Pfam" id="PF01978"/>
    </source>
</evidence>
<evidence type="ECO:0000313" key="3">
    <source>
        <dbReference type="Proteomes" id="UP000752814"/>
    </source>
</evidence>
<evidence type="ECO:0000313" key="2">
    <source>
        <dbReference type="EMBL" id="TQS81915.1"/>
    </source>
</evidence>
<dbReference type="PANTHER" id="PTHR30595:SF6">
    <property type="entry name" value="SCHLAFEN ALBA-2 DOMAIN-CONTAINING PROTEIN"/>
    <property type="match status" value="1"/>
</dbReference>
<name>A0A8J8PFF1_9ARCH</name>
<proteinExistence type="predicted"/>
<dbReference type="EMBL" id="LVVT01000020">
    <property type="protein sequence ID" value="TQS81915.1"/>
    <property type="molecule type" value="Genomic_DNA"/>
</dbReference>
<dbReference type="InterPro" id="IPR038475">
    <property type="entry name" value="RecG_C_sf"/>
</dbReference>
<comment type="caution">
    <text evidence="2">The sequence shown here is derived from an EMBL/GenBank/DDBJ whole genome shotgun (WGS) entry which is preliminary data.</text>
</comment>
<dbReference type="AlphaFoldDB" id="A0A8J8PFF1"/>
<dbReference type="RefSeq" id="WP_400256705.1">
    <property type="nucleotide sequence ID" value="NZ_CAYAYE010000031.1"/>
</dbReference>
<dbReference type="Gene3D" id="3.30.565.60">
    <property type="match status" value="1"/>
</dbReference>
<reference evidence="2" key="1">
    <citation type="submission" date="2016-03" db="EMBL/GenBank/DDBJ databases">
        <authorList>
            <person name="Borrel G."/>
            <person name="Mccann A."/>
            <person name="O'Toole P.W."/>
        </authorList>
    </citation>
    <scope>NUCLEOTIDE SEQUENCE</scope>
    <source>
        <strain evidence="2">183</strain>
    </source>
</reference>
<dbReference type="Pfam" id="PF13749">
    <property type="entry name" value="HATPase_c_4"/>
    <property type="match status" value="1"/>
</dbReference>
<dbReference type="Pfam" id="PF01978">
    <property type="entry name" value="TrmB"/>
    <property type="match status" value="1"/>
</dbReference>
<dbReference type="InterPro" id="IPR036388">
    <property type="entry name" value="WH-like_DNA-bd_sf"/>
</dbReference>
<accession>A0A8J8PFF1</accession>
<sequence>MSIERIKSGLSVPRNPALARIFGLSGLVEGWGTGIRRMMSECAEHGLREHEFELLGTDFRVTLYRQPSELCKEIRVSNYSLDEVELHVLDAINLDGSLTIDELSEKLQVSRSSVKRAISSLKDQKLIMRKGNNRYGYWVVQPS</sequence>